<protein>
    <submittedName>
        <fullName evidence="1">Uncharacterized protein</fullName>
    </submittedName>
</protein>
<name>A0ABD0PC23_CIRMR</name>
<keyword evidence="2" id="KW-1185">Reference proteome</keyword>
<reference evidence="1 2" key="1">
    <citation type="submission" date="2024-05" db="EMBL/GenBank/DDBJ databases">
        <title>Genome sequencing and assembly of Indian major carp, Cirrhinus mrigala (Hamilton, 1822).</title>
        <authorList>
            <person name="Mohindra V."/>
            <person name="Chowdhury L.M."/>
            <person name="Lal K."/>
            <person name="Jena J.K."/>
        </authorList>
    </citation>
    <scope>NUCLEOTIDE SEQUENCE [LARGE SCALE GENOMIC DNA]</scope>
    <source>
        <strain evidence="1">CM1030</strain>
        <tissue evidence="1">Blood</tissue>
    </source>
</reference>
<evidence type="ECO:0000313" key="2">
    <source>
        <dbReference type="Proteomes" id="UP001529510"/>
    </source>
</evidence>
<comment type="caution">
    <text evidence="1">The sequence shown here is derived from an EMBL/GenBank/DDBJ whole genome shotgun (WGS) entry which is preliminary data.</text>
</comment>
<dbReference type="Proteomes" id="UP001529510">
    <property type="component" value="Unassembled WGS sequence"/>
</dbReference>
<sequence>MTRDDSSGGWLPLGASGPSCVTVHKVSRTEADGTGGADFLIHGERLKDKT</sequence>
<dbReference type="EMBL" id="JAMKFB020000017">
    <property type="protein sequence ID" value="KAL0170856.1"/>
    <property type="molecule type" value="Genomic_DNA"/>
</dbReference>
<organism evidence="1 2">
    <name type="scientific">Cirrhinus mrigala</name>
    <name type="common">Mrigala</name>
    <dbReference type="NCBI Taxonomy" id="683832"/>
    <lineage>
        <taxon>Eukaryota</taxon>
        <taxon>Metazoa</taxon>
        <taxon>Chordata</taxon>
        <taxon>Craniata</taxon>
        <taxon>Vertebrata</taxon>
        <taxon>Euteleostomi</taxon>
        <taxon>Actinopterygii</taxon>
        <taxon>Neopterygii</taxon>
        <taxon>Teleostei</taxon>
        <taxon>Ostariophysi</taxon>
        <taxon>Cypriniformes</taxon>
        <taxon>Cyprinidae</taxon>
        <taxon>Labeoninae</taxon>
        <taxon>Labeonini</taxon>
        <taxon>Cirrhinus</taxon>
    </lineage>
</organism>
<feature type="non-terminal residue" evidence="1">
    <location>
        <position position="50"/>
    </location>
</feature>
<dbReference type="SUPFAM" id="SSF50729">
    <property type="entry name" value="PH domain-like"/>
    <property type="match status" value="1"/>
</dbReference>
<gene>
    <name evidence="1" type="ORF">M9458_035452</name>
</gene>
<dbReference type="AlphaFoldDB" id="A0ABD0PC23"/>
<dbReference type="Gene3D" id="2.30.29.30">
    <property type="entry name" value="Pleckstrin-homology domain (PH domain)/Phosphotyrosine-binding domain (PTB)"/>
    <property type="match status" value="1"/>
</dbReference>
<dbReference type="InterPro" id="IPR011993">
    <property type="entry name" value="PH-like_dom_sf"/>
</dbReference>
<evidence type="ECO:0000313" key="1">
    <source>
        <dbReference type="EMBL" id="KAL0170856.1"/>
    </source>
</evidence>
<proteinExistence type="predicted"/>
<accession>A0ABD0PC23</accession>